<evidence type="ECO:0000313" key="4">
    <source>
        <dbReference type="EMBL" id="KAG8093173.1"/>
    </source>
</evidence>
<sequence length="514" mass="55587">MAKKKSSAAGAANGNGNGNSAVASGNGNGLPSEAPPPGSHAVGEEQEMRDRKAEQLKTLNSILIKEAANRRGQVEALTSRLDELSADDAALAAAERAVAQAALAAPLRAAADEVSALRSRVAAVQESLWAAESRAALEASAKDKAVARLETTVGEQARLLKLLRAKEAEVASVSHRVSGLETMVAELEGNNSELFGEKGELAKQLKEMKEAVRMVSDQKAAVERSLHEFKNTAHAHRTGMENKVKAMVEELKVLGDKKVEMDTRAVSLEADLKAAVAKREELEADVAAKKKELDMVKGENSRFQSDVITAEKKHTSSAAEVERLSKELDELVKKKEVAAMSFDAEKAAIMREMGLLKTSLEVMQANKDSAEETVCEKDAEAAKLRTELKDLHVSMSQLQSSCNELDTKLSLLNDEKNSVQEALDDEKAEACKLKSRIEALEKCNGKKDGQIGTMKVTLEEKKVKINVLSKDIELLNLAVVEAQRKRKGGIWAWVYAATTTMVAAISFIYATRSK</sequence>
<accession>A0A8J5WK66</accession>
<dbReference type="OrthoDB" id="689590at2759"/>
<dbReference type="EMBL" id="JAAALK010000080">
    <property type="protein sequence ID" value="KAG8093173.1"/>
    <property type="molecule type" value="Genomic_DNA"/>
</dbReference>
<evidence type="ECO:0000256" key="1">
    <source>
        <dbReference type="SAM" id="Coils"/>
    </source>
</evidence>
<feature type="coiled-coil region" evidence="1">
    <location>
        <begin position="395"/>
        <end position="429"/>
    </location>
</feature>
<keyword evidence="1" id="KW-0175">Coiled coil</keyword>
<keyword evidence="5" id="KW-1185">Reference proteome</keyword>
<feature type="compositionally biased region" description="Low complexity" evidence="2">
    <location>
        <begin position="7"/>
        <end position="25"/>
    </location>
</feature>
<organism evidence="4 5">
    <name type="scientific">Zizania palustris</name>
    <name type="common">Northern wild rice</name>
    <dbReference type="NCBI Taxonomy" id="103762"/>
    <lineage>
        <taxon>Eukaryota</taxon>
        <taxon>Viridiplantae</taxon>
        <taxon>Streptophyta</taxon>
        <taxon>Embryophyta</taxon>
        <taxon>Tracheophyta</taxon>
        <taxon>Spermatophyta</taxon>
        <taxon>Magnoliopsida</taxon>
        <taxon>Liliopsida</taxon>
        <taxon>Poales</taxon>
        <taxon>Poaceae</taxon>
        <taxon>BOP clade</taxon>
        <taxon>Oryzoideae</taxon>
        <taxon>Oryzeae</taxon>
        <taxon>Zizaniinae</taxon>
        <taxon>Zizania</taxon>
    </lineage>
</organism>
<feature type="transmembrane region" description="Helical" evidence="3">
    <location>
        <begin position="490"/>
        <end position="510"/>
    </location>
</feature>
<evidence type="ECO:0000256" key="2">
    <source>
        <dbReference type="SAM" id="MobiDB-lite"/>
    </source>
</evidence>
<keyword evidence="3" id="KW-0812">Transmembrane</keyword>
<evidence type="ECO:0000313" key="5">
    <source>
        <dbReference type="Proteomes" id="UP000729402"/>
    </source>
</evidence>
<keyword evidence="3" id="KW-0472">Membrane</keyword>
<reference evidence="4" key="2">
    <citation type="submission" date="2021-02" db="EMBL/GenBank/DDBJ databases">
        <authorList>
            <person name="Kimball J.A."/>
            <person name="Haas M.W."/>
            <person name="Macchietto M."/>
            <person name="Kono T."/>
            <person name="Duquette J."/>
            <person name="Shao M."/>
        </authorList>
    </citation>
    <scope>NUCLEOTIDE SEQUENCE</scope>
    <source>
        <tissue evidence="4">Fresh leaf tissue</tissue>
    </source>
</reference>
<gene>
    <name evidence="4" type="ORF">GUJ93_ZPchr0012g19939</name>
</gene>
<feature type="compositionally biased region" description="Basic and acidic residues" evidence="2">
    <location>
        <begin position="42"/>
        <end position="53"/>
    </location>
</feature>
<name>A0A8J5WK66_ZIZPA</name>
<feature type="region of interest" description="Disordered" evidence="2">
    <location>
        <begin position="1"/>
        <end position="53"/>
    </location>
</feature>
<reference evidence="4" key="1">
    <citation type="journal article" date="2021" name="bioRxiv">
        <title>Whole Genome Assembly and Annotation of Northern Wild Rice, Zizania palustris L., Supports a Whole Genome Duplication in the Zizania Genus.</title>
        <authorList>
            <person name="Haas M."/>
            <person name="Kono T."/>
            <person name="Macchietto M."/>
            <person name="Millas R."/>
            <person name="McGilp L."/>
            <person name="Shao M."/>
            <person name="Duquette J."/>
            <person name="Hirsch C.N."/>
            <person name="Kimball J."/>
        </authorList>
    </citation>
    <scope>NUCLEOTIDE SEQUENCE</scope>
    <source>
        <tissue evidence="4">Fresh leaf tissue</tissue>
    </source>
</reference>
<protein>
    <submittedName>
        <fullName evidence="4">Uncharacterized protein</fullName>
    </submittedName>
</protein>
<keyword evidence="3" id="KW-1133">Transmembrane helix</keyword>
<dbReference type="AlphaFoldDB" id="A0A8J5WK66"/>
<feature type="coiled-coil region" evidence="1">
    <location>
        <begin position="265"/>
        <end position="341"/>
    </location>
</feature>
<proteinExistence type="predicted"/>
<evidence type="ECO:0000256" key="3">
    <source>
        <dbReference type="SAM" id="Phobius"/>
    </source>
</evidence>
<dbReference type="Proteomes" id="UP000729402">
    <property type="component" value="Unassembled WGS sequence"/>
</dbReference>
<comment type="caution">
    <text evidence="4">The sequence shown here is derived from an EMBL/GenBank/DDBJ whole genome shotgun (WGS) entry which is preliminary data.</text>
</comment>